<evidence type="ECO:0000313" key="7">
    <source>
        <dbReference type="Proteomes" id="UP000663801"/>
    </source>
</evidence>
<feature type="domain" description="Glycosyltransferase 2-like" evidence="5">
    <location>
        <begin position="113"/>
        <end position="242"/>
    </location>
</feature>
<keyword evidence="7" id="KW-1185">Reference proteome</keyword>
<reference evidence="6" key="1">
    <citation type="submission" date="2021-01" db="EMBL/GenBank/DDBJ databases">
        <title>KCTC 19127 draft genome.</title>
        <authorList>
            <person name="An D."/>
        </authorList>
    </citation>
    <scope>NUCLEOTIDE SEQUENCE</scope>
    <source>
        <strain evidence="6">KCTC 19127</strain>
    </source>
</reference>
<keyword evidence="3" id="KW-0328">Glycosyltransferase</keyword>
<evidence type="ECO:0000256" key="2">
    <source>
        <dbReference type="ARBA" id="ARBA00006739"/>
    </source>
</evidence>
<dbReference type="AlphaFoldDB" id="A0A938YLP8"/>
<gene>
    <name evidence="6" type="ORF">JL107_04530</name>
</gene>
<dbReference type="PANTHER" id="PTHR43179">
    <property type="entry name" value="RHAMNOSYLTRANSFERASE WBBL"/>
    <property type="match status" value="1"/>
</dbReference>
<comment type="similarity">
    <text evidence="2">Belongs to the glycosyltransferase 2 family.</text>
</comment>
<evidence type="ECO:0000259" key="5">
    <source>
        <dbReference type="Pfam" id="PF00535"/>
    </source>
</evidence>
<name>A0A938YLP8_9ACTN</name>
<dbReference type="InterPro" id="IPR001173">
    <property type="entry name" value="Glyco_trans_2-like"/>
</dbReference>
<evidence type="ECO:0000256" key="3">
    <source>
        <dbReference type="ARBA" id="ARBA00022676"/>
    </source>
</evidence>
<protein>
    <submittedName>
        <fullName evidence="6">Glycosyltransferase</fullName>
    </submittedName>
</protein>
<dbReference type="SUPFAM" id="SSF53448">
    <property type="entry name" value="Nucleotide-diphospho-sugar transferases"/>
    <property type="match status" value="1"/>
</dbReference>
<organism evidence="6 7">
    <name type="scientific">Nakamurella flavida</name>
    <dbReference type="NCBI Taxonomy" id="363630"/>
    <lineage>
        <taxon>Bacteria</taxon>
        <taxon>Bacillati</taxon>
        <taxon>Actinomycetota</taxon>
        <taxon>Actinomycetes</taxon>
        <taxon>Nakamurellales</taxon>
        <taxon>Nakamurellaceae</taxon>
        <taxon>Nakamurella</taxon>
    </lineage>
</organism>
<dbReference type="EMBL" id="JAERWL010000005">
    <property type="protein sequence ID" value="MBM9475707.1"/>
    <property type="molecule type" value="Genomic_DNA"/>
</dbReference>
<evidence type="ECO:0000313" key="6">
    <source>
        <dbReference type="EMBL" id="MBM9475707.1"/>
    </source>
</evidence>
<evidence type="ECO:0000256" key="1">
    <source>
        <dbReference type="ARBA" id="ARBA00004776"/>
    </source>
</evidence>
<dbReference type="GO" id="GO:0016757">
    <property type="term" value="F:glycosyltransferase activity"/>
    <property type="evidence" value="ECO:0007669"/>
    <property type="project" value="UniProtKB-KW"/>
</dbReference>
<accession>A0A938YLP8</accession>
<keyword evidence="4" id="KW-0808">Transferase</keyword>
<comment type="pathway">
    <text evidence="1">Cell wall biogenesis; cell wall polysaccharide biosynthesis.</text>
</comment>
<dbReference type="InterPro" id="IPR029044">
    <property type="entry name" value="Nucleotide-diphossugar_trans"/>
</dbReference>
<proteinExistence type="inferred from homology"/>
<comment type="caution">
    <text evidence="6">The sequence shown here is derived from an EMBL/GenBank/DDBJ whole genome shotgun (WGS) entry which is preliminary data.</text>
</comment>
<dbReference type="RefSeq" id="WP_205255809.1">
    <property type="nucleotide sequence ID" value="NZ_BAAAPV010000002.1"/>
</dbReference>
<dbReference type="Proteomes" id="UP000663801">
    <property type="component" value="Unassembled WGS sequence"/>
</dbReference>
<sequence length="471" mass="50096">MSTRPDAGVGSGEGSIWITELDAAHLPTETHTISAPTTAHVVARVLIRVYGEPVGVVQRPLIGGRLDVRAALAALPTVEHDRLTALLAAGTPAAPSFPVLRRLTPEDGTPSVSVVVCTRNRGDALRIVLADLQGLDATGLPGGFEVVIVDNAPSDETGRAAFDAQVGQDSRFRYVREPRPGLSCARNRGLAEVRGPVIAYTDDDVRVDAGWLLGLARGFDRRLDVGCVTGMVCTATLDTAAERYFDARVSWSDGCTPTVYDASSHPEDPLYPYAAGRFGTGASMAFRTQVVRELGGFDEALGAGTATKGGEDLDIFLRILQGGYTLAYEPAALVWHRHRSDMAGLRKQIFGYGSGLTAYVTKLLLDSRSRRALLRQVGPGLAQAVRVTRSSKRVQGSAPAEEPVATAHDLPADGQVQALPPAPPLPTTTLRLRELAGMAMGPVLYFKACRHIPQATAATPVREKPARNEVA</sequence>
<dbReference type="Pfam" id="PF00535">
    <property type="entry name" value="Glycos_transf_2"/>
    <property type="match status" value="1"/>
</dbReference>
<dbReference type="Gene3D" id="3.90.550.10">
    <property type="entry name" value="Spore Coat Polysaccharide Biosynthesis Protein SpsA, Chain A"/>
    <property type="match status" value="1"/>
</dbReference>
<evidence type="ECO:0000256" key="4">
    <source>
        <dbReference type="ARBA" id="ARBA00022679"/>
    </source>
</evidence>
<dbReference type="PANTHER" id="PTHR43179:SF12">
    <property type="entry name" value="GALACTOFURANOSYLTRANSFERASE GLFT2"/>
    <property type="match status" value="1"/>
</dbReference>